<dbReference type="Proteomes" id="UP000297910">
    <property type="component" value="Unassembled WGS sequence"/>
</dbReference>
<evidence type="ECO:0000256" key="2">
    <source>
        <dbReference type="ARBA" id="ARBA00022553"/>
    </source>
</evidence>
<dbReference type="PROSITE" id="PS50075">
    <property type="entry name" value="CARRIER"/>
    <property type="match status" value="1"/>
</dbReference>
<dbReference type="Pfam" id="PF00501">
    <property type="entry name" value="AMP-binding"/>
    <property type="match status" value="1"/>
</dbReference>
<dbReference type="InterPro" id="IPR020845">
    <property type="entry name" value="AMP-binding_CS"/>
</dbReference>
<dbReference type="PANTHER" id="PTHR43439">
    <property type="entry name" value="PHENYLACETATE-COENZYME A LIGASE"/>
    <property type="match status" value="1"/>
</dbReference>
<dbReference type="SUPFAM" id="SSF51735">
    <property type="entry name" value="NAD(P)-binding Rossmann-fold domains"/>
    <property type="match status" value="1"/>
</dbReference>
<dbReference type="InterPro" id="IPR036736">
    <property type="entry name" value="ACP-like_sf"/>
</dbReference>
<dbReference type="Gene3D" id="1.10.1200.10">
    <property type="entry name" value="ACP-like"/>
    <property type="match status" value="1"/>
</dbReference>
<dbReference type="AlphaFoldDB" id="A0A4Z1FGU6"/>
<dbReference type="Pfam" id="PF07993">
    <property type="entry name" value="NAD_binding_4"/>
    <property type="match status" value="1"/>
</dbReference>
<accession>A0A4Z1FGU6</accession>
<proteinExistence type="predicted"/>
<dbReference type="Gene3D" id="3.40.50.720">
    <property type="entry name" value="NAD(P)-binding Rossmann-like Domain"/>
    <property type="match status" value="1"/>
</dbReference>
<evidence type="ECO:0000313" key="4">
    <source>
        <dbReference type="EMBL" id="TGO22800.1"/>
    </source>
</evidence>
<dbReference type="InterPro" id="IPR013120">
    <property type="entry name" value="FAR_NAD-bd"/>
</dbReference>
<keyword evidence="1" id="KW-0596">Phosphopantetheine</keyword>
<evidence type="ECO:0000259" key="3">
    <source>
        <dbReference type="PROSITE" id="PS50075"/>
    </source>
</evidence>
<evidence type="ECO:0000256" key="1">
    <source>
        <dbReference type="ARBA" id="ARBA00022450"/>
    </source>
</evidence>
<gene>
    <name evidence="4" type="ORF">BPAE_0154g00110</name>
</gene>
<comment type="caution">
    <text evidence="4">The sequence shown here is derived from an EMBL/GenBank/DDBJ whole genome shotgun (WGS) entry which is preliminary data.</text>
</comment>
<dbReference type="PROSITE" id="PS00455">
    <property type="entry name" value="AMP_BINDING"/>
    <property type="match status" value="1"/>
</dbReference>
<dbReference type="Gene3D" id="3.40.50.12780">
    <property type="entry name" value="N-terminal domain of ligase-like"/>
    <property type="match status" value="1"/>
</dbReference>
<reference evidence="4 5" key="1">
    <citation type="submission" date="2017-12" db="EMBL/GenBank/DDBJ databases">
        <title>Comparative genomics of Botrytis spp.</title>
        <authorList>
            <person name="Valero-Jimenez C.A."/>
            <person name="Tapia P."/>
            <person name="Veloso J."/>
            <person name="Silva-Moreno E."/>
            <person name="Staats M."/>
            <person name="Valdes J.H."/>
            <person name="Van Kan J.A.L."/>
        </authorList>
    </citation>
    <scope>NUCLEOTIDE SEQUENCE [LARGE SCALE GENOMIC DNA]</scope>
    <source>
        <strain evidence="4 5">Bp0003</strain>
    </source>
</reference>
<sequence length="1048" mass="115988">MERQTPAYGQRLLPTLLDEKAVSDPNRVIYSYAKTTKAVDGFVEVSQKRLANAVNRAAWWIEKLLGKGENFPSNIYLIALSLRANYLEGDLRYHILAIALVKAGYKILLNSPRNSVEGHLNVIKQAECNIWLLPSHSTGNIREVLKVRPMTVIDCPELDFFLDETPVPHYAYNKTWAEASQEPALVLHTSGSTGLPKPIIVRHALGAVLDAQSLVKCENGEALQTQLWKGSKAFSSFPTFHAAGVFTSLFSALYHDIQIVLASPSAPVTTSLVDDMVEHAGIDSMMLAPSTVEEIAFSSSSLELIQKKNIKYICFGGGPVGQKAGDILTKITMLHNLIGSTEASLFALIWTGREDWNYFKFHADNGLRFVERGDGLYEMFVVRDPKLEKLQGMFHTFPELNEISTNDLYSKHPTKPDMWLYHGRADDIIVFSNGEKLNPVTVEQTINEHELVRSAIVIGQARFQPAVIIELINSVEVTESNKKDLISRIQPSIDAANKGSPTHGQIKDGFVMFAKPDKPFLRAGKGTVQRAATIKLYEPEIEELFSDTEGDDDSGLDTSSLESLTSTLKDLVAKIASVSELSIDEDVFASGSFDSLLVFTLLRQLRAALKKDNVETEKLQASTIYKNPTVKSLASVVFKLAHPSEDQEDSSKTDFDERQAMFEKYAKDLPTKTSGTAAHGANAKISVVLTGSTGSMGSYLLDDLVALPHVSRVYALNRAVNGEERQRGASSSHGLNTDFSKVTFFKTDMSQPRFGLDQESYDELLNNATHFIHSQWQVDFNLSLASFEPHIRGVRNLIDFAAQSKNNTIVSFISSIGVTQGKNWEKPIPELIIDDWNAAAMGYGSSKLISEVLLVEANKVGGVRTQVLRVGQVAGPVRKEKGRWNIQEWFPTIVSTSQYMKAVPTTLAAMTRIDWIPVDILSHVILDLADLSKPSPSSTSTQTPFYHLVNPTSITWSTISPILTSQIGADCKIVSWEEWVALLRESAERGEIAQNRGIKLLEFYEGMTEGAPLANLETEKTVAKSENLGQLEPVNGAWMELWMRQWAA</sequence>
<dbReference type="InterPro" id="IPR036291">
    <property type="entry name" value="NAD(P)-bd_dom_sf"/>
</dbReference>
<feature type="domain" description="Carrier" evidence="3">
    <location>
        <begin position="559"/>
        <end position="641"/>
    </location>
</feature>
<dbReference type="InterPro" id="IPR000873">
    <property type="entry name" value="AMP-dep_synth/lig_dom"/>
</dbReference>
<dbReference type="InterPro" id="IPR042099">
    <property type="entry name" value="ANL_N_sf"/>
</dbReference>
<name>A0A4Z1FGU6_9HELO</name>
<dbReference type="InterPro" id="IPR009081">
    <property type="entry name" value="PP-bd_ACP"/>
</dbReference>
<organism evidence="4 5">
    <name type="scientific">Botrytis paeoniae</name>
    <dbReference type="NCBI Taxonomy" id="278948"/>
    <lineage>
        <taxon>Eukaryota</taxon>
        <taxon>Fungi</taxon>
        <taxon>Dikarya</taxon>
        <taxon>Ascomycota</taxon>
        <taxon>Pezizomycotina</taxon>
        <taxon>Leotiomycetes</taxon>
        <taxon>Helotiales</taxon>
        <taxon>Sclerotiniaceae</taxon>
        <taxon>Botrytis</taxon>
    </lineage>
</organism>
<evidence type="ECO:0000313" key="5">
    <source>
        <dbReference type="Proteomes" id="UP000297910"/>
    </source>
</evidence>
<dbReference type="InterPro" id="IPR051414">
    <property type="entry name" value="Adenylate-forming_Reductase"/>
</dbReference>
<dbReference type="Pfam" id="PF23562">
    <property type="entry name" value="AMP-binding_C_3"/>
    <property type="match status" value="1"/>
</dbReference>
<keyword evidence="2" id="KW-0597">Phosphoprotein</keyword>
<dbReference type="SUPFAM" id="SSF56801">
    <property type="entry name" value="Acetyl-CoA synthetase-like"/>
    <property type="match status" value="1"/>
</dbReference>
<dbReference type="PANTHER" id="PTHR43439:SF2">
    <property type="entry name" value="ENZYME, PUTATIVE (JCVI)-RELATED"/>
    <property type="match status" value="1"/>
</dbReference>
<keyword evidence="5" id="KW-1185">Reference proteome</keyword>
<protein>
    <recommendedName>
        <fullName evidence="3">Carrier domain-containing protein</fullName>
    </recommendedName>
</protein>
<dbReference type="EMBL" id="PQXI01000154">
    <property type="protein sequence ID" value="TGO22800.1"/>
    <property type="molecule type" value="Genomic_DNA"/>
</dbReference>
<dbReference type="SUPFAM" id="SSF47336">
    <property type="entry name" value="ACP-like"/>
    <property type="match status" value="1"/>
</dbReference>
<dbReference type="Pfam" id="PF00550">
    <property type="entry name" value="PP-binding"/>
    <property type="match status" value="1"/>
</dbReference>